<accession>A0A422ZBF7</accession>
<protein>
    <submittedName>
        <fullName evidence="1">Uncharacterized protein</fullName>
    </submittedName>
</protein>
<dbReference type="Proteomes" id="UP000283322">
    <property type="component" value="Unassembled WGS sequence"/>
</dbReference>
<dbReference type="RefSeq" id="WP_048328391.1">
    <property type="nucleotide sequence ID" value="NZ_CABGRV010000044.1"/>
</dbReference>
<proteinExistence type="predicted"/>
<sequence>MYIEKFLTEYDDSLTGELNVDPLGQLVIWSSWGQDIFHSRITSIANDVRQYTLNLLHHSVLRQILVDEKLQTSGVMKGLYPKKQLHEFRVACLIHLENIYIYSMLAAEKRGVTLTGVQGINKARSKWNAANKNPQILFGHEKSSELLTNQIALGTNGRYKSPMMKMHFFSTDYRYDLPESKPVWQAAEAFIRNVPELKKLHAAALTYMQLKMQASHKRDLNPFFEDIPVGLKKAYVKAFRDPKMVGDYSRIFWLQRTGLDKYAAGAIYRVLKQERLDELELTDAEVFKRAMHQAKSMPEMNESDLRALQHISQAEPFLSLIDLMFSGLRRQSSQTLAEFRQFWQSRGLTELDLPQKAAQLLENDVLLSSLSGTPARRFQQLLALACMPSLEDQVRGLLDYHHKIMESRGQFPWLLLEGDDILLQVPPCSLREDRQNSDWVNRYYLPQFRHLLNGLWGHSA</sequence>
<dbReference type="AlphaFoldDB" id="A0A422ZBF7"/>
<name>A0A422ZBF7_KLEPN</name>
<gene>
    <name evidence="1" type="ORF">BL124_00030560</name>
</gene>
<evidence type="ECO:0000313" key="2">
    <source>
        <dbReference type="Proteomes" id="UP000283322"/>
    </source>
</evidence>
<dbReference type="EMBL" id="MPYG04000239">
    <property type="protein sequence ID" value="ROG85752.1"/>
    <property type="molecule type" value="Genomic_DNA"/>
</dbReference>
<reference evidence="1 2" key="1">
    <citation type="submission" date="2018-10" db="EMBL/GenBank/DDBJ databases">
        <authorList>
            <person name="Vanduin D."/>
            <person name="Fouts D."/>
            <person name="Wright M."/>
            <person name="Sutton G."/>
            <person name="Nguyen K."/>
            <person name="Kreiswirth B."/>
            <person name="Chen L."/>
            <person name="Rojas L."/>
            <person name="Hujer A."/>
            <person name="Hujer K."/>
            <person name="Bonomo R."/>
            <person name="Adams M."/>
        </authorList>
    </citation>
    <scope>NUCLEOTIDE SEQUENCE [LARGE SCALE GENOMIC DNA]</scope>
    <source>
        <strain evidence="1 2">CRK0165</strain>
    </source>
</reference>
<evidence type="ECO:0000313" key="1">
    <source>
        <dbReference type="EMBL" id="ROG85752.1"/>
    </source>
</evidence>
<comment type="caution">
    <text evidence="1">The sequence shown here is derived from an EMBL/GenBank/DDBJ whole genome shotgun (WGS) entry which is preliminary data.</text>
</comment>
<organism evidence="1 2">
    <name type="scientific">Klebsiella pneumoniae</name>
    <dbReference type="NCBI Taxonomy" id="573"/>
    <lineage>
        <taxon>Bacteria</taxon>
        <taxon>Pseudomonadati</taxon>
        <taxon>Pseudomonadota</taxon>
        <taxon>Gammaproteobacteria</taxon>
        <taxon>Enterobacterales</taxon>
        <taxon>Enterobacteriaceae</taxon>
        <taxon>Klebsiella/Raoultella group</taxon>
        <taxon>Klebsiella</taxon>
        <taxon>Klebsiella pneumoniae complex</taxon>
    </lineage>
</organism>